<evidence type="ECO:0000259" key="1">
    <source>
        <dbReference type="Pfam" id="PF26593"/>
    </source>
</evidence>
<organism evidence="2 3">
    <name type="scientific">Candidatus Portnoybacteria bacterium CG10_big_fil_rev_8_21_14_0_10_36_7</name>
    <dbReference type="NCBI Taxonomy" id="1974812"/>
    <lineage>
        <taxon>Bacteria</taxon>
        <taxon>Candidatus Portnoyibacteriota</taxon>
    </lineage>
</organism>
<feature type="domain" description="TraC-like" evidence="1">
    <location>
        <begin position="23"/>
        <end position="127"/>
    </location>
</feature>
<dbReference type="InterPro" id="IPR058596">
    <property type="entry name" value="TraC-like_dom"/>
</dbReference>
<dbReference type="AlphaFoldDB" id="A0A2M8KEG1"/>
<dbReference type="Pfam" id="PF26593">
    <property type="entry name" value="TraC-like"/>
    <property type="match status" value="1"/>
</dbReference>
<reference evidence="3" key="1">
    <citation type="submission" date="2017-09" db="EMBL/GenBank/DDBJ databases">
        <title>Depth-based differentiation of microbial function through sediment-hosted aquifers and enrichment of novel symbionts in the deep terrestrial subsurface.</title>
        <authorList>
            <person name="Probst A.J."/>
            <person name="Ladd B."/>
            <person name="Jarett J.K."/>
            <person name="Geller-Mcgrath D.E."/>
            <person name="Sieber C.M.K."/>
            <person name="Emerson J.B."/>
            <person name="Anantharaman K."/>
            <person name="Thomas B.C."/>
            <person name="Malmstrom R."/>
            <person name="Stieglmeier M."/>
            <person name="Klingl A."/>
            <person name="Woyke T."/>
            <person name="Ryan C.M."/>
            <person name="Banfield J.F."/>
        </authorList>
    </citation>
    <scope>NUCLEOTIDE SEQUENCE [LARGE SCALE GENOMIC DNA]</scope>
</reference>
<name>A0A2M8KEG1_9BACT</name>
<proteinExistence type="predicted"/>
<accession>A0A2M8KEG1</accession>
<protein>
    <recommendedName>
        <fullName evidence="1">TraC-like domain-containing protein</fullName>
    </recommendedName>
</protein>
<gene>
    <name evidence="2" type="ORF">COU81_01450</name>
</gene>
<dbReference type="EMBL" id="PFDW01000032">
    <property type="protein sequence ID" value="PJE58304.1"/>
    <property type="molecule type" value="Genomic_DNA"/>
</dbReference>
<dbReference type="Proteomes" id="UP000231450">
    <property type="component" value="Unassembled WGS sequence"/>
</dbReference>
<evidence type="ECO:0000313" key="3">
    <source>
        <dbReference type="Proteomes" id="UP000231450"/>
    </source>
</evidence>
<evidence type="ECO:0000313" key="2">
    <source>
        <dbReference type="EMBL" id="PJE58304.1"/>
    </source>
</evidence>
<sequence>MANIKSTIDINNIKNNIVVLKNGGLRSVLLASAINFALKSPEEQDAITGSYQSFLNSLDFSLQIVITSRRMDISEYLESLENKRREQPSELLRIQIAEYLDFIKNLTGIANIMNQMFYIVVPFAPVESTTGGLGKFFNYSKNNEKQIISFEESASQLWQRVNFIISGLSQVGIKAVPLNNDELAEVYYHLYNPEAREHLAKARPKQQ</sequence>
<comment type="caution">
    <text evidence="2">The sequence shown here is derived from an EMBL/GenBank/DDBJ whole genome shotgun (WGS) entry which is preliminary data.</text>
</comment>